<dbReference type="GO" id="GO:0007165">
    <property type="term" value="P:signal transduction"/>
    <property type="evidence" value="ECO:0007669"/>
    <property type="project" value="UniProtKB-KW"/>
</dbReference>
<dbReference type="AlphaFoldDB" id="A0AAE3TEH1"/>
<dbReference type="Pfam" id="PF00015">
    <property type="entry name" value="MCPsignal"/>
    <property type="match status" value="1"/>
</dbReference>
<keyword evidence="3" id="KW-0812">Transmembrane</keyword>
<evidence type="ECO:0000313" key="5">
    <source>
        <dbReference type="EMBL" id="MDF2953964.1"/>
    </source>
</evidence>
<protein>
    <submittedName>
        <fullName evidence="5">Methyl-accepting chemotaxis protein</fullName>
    </submittedName>
</protein>
<dbReference type="SMART" id="SM00283">
    <property type="entry name" value="MA"/>
    <property type="match status" value="1"/>
</dbReference>
<dbReference type="PANTHER" id="PTHR32089:SF112">
    <property type="entry name" value="LYSOZYME-LIKE PROTEIN-RELATED"/>
    <property type="match status" value="1"/>
</dbReference>
<evidence type="ECO:0000313" key="6">
    <source>
        <dbReference type="Proteomes" id="UP001144110"/>
    </source>
</evidence>
<dbReference type="EMBL" id="JAPHEG010000005">
    <property type="protein sequence ID" value="MDF2953964.1"/>
    <property type="molecule type" value="Genomic_DNA"/>
</dbReference>
<comment type="caution">
    <text evidence="5">The sequence shown here is derived from an EMBL/GenBank/DDBJ whole genome shotgun (WGS) entry which is preliminary data.</text>
</comment>
<dbReference type="InterPro" id="IPR004089">
    <property type="entry name" value="MCPsignal_dom"/>
</dbReference>
<reference evidence="5" key="1">
    <citation type="submission" date="2022-11" db="EMBL/GenBank/DDBJ databases">
        <title>Candidatus Alkanophaga archaea from heated hydrothermal vent sediment oxidize petroleum alkanes.</title>
        <authorList>
            <person name="Zehnle H."/>
            <person name="Laso-Perez R."/>
            <person name="Lipp J."/>
            <person name="Teske A."/>
            <person name="Wegener G."/>
        </authorList>
    </citation>
    <scope>NUCLEOTIDE SEQUENCE</scope>
    <source>
        <strain evidence="5">MCA70</strain>
    </source>
</reference>
<evidence type="ECO:0000256" key="2">
    <source>
        <dbReference type="PROSITE-ProRule" id="PRU00284"/>
    </source>
</evidence>
<feature type="domain" description="Methyl-accepting transducer" evidence="4">
    <location>
        <begin position="186"/>
        <end position="265"/>
    </location>
</feature>
<dbReference type="GO" id="GO:0016020">
    <property type="term" value="C:membrane"/>
    <property type="evidence" value="ECO:0007669"/>
    <property type="project" value="InterPro"/>
</dbReference>
<keyword evidence="3" id="KW-1133">Transmembrane helix</keyword>
<keyword evidence="3" id="KW-0472">Membrane</keyword>
<name>A0AAE3TEH1_9BACT</name>
<dbReference type="Proteomes" id="UP001144110">
    <property type="component" value="Unassembled WGS sequence"/>
</dbReference>
<dbReference type="Gene3D" id="1.10.287.950">
    <property type="entry name" value="Methyl-accepting chemotaxis protein"/>
    <property type="match status" value="1"/>
</dbReference>
<dbReference type="PROSITE" id="PS50111">
    <property type="entry name" value="CHEMOTAXIS_TRANSDUC_2"/>
    <property type="match status" value="1"/>
</dbReference>
<organism evidence="5 6">
    <name type="scientific">Candidatus Thermodesulfobacterium syntrophicum</name>
    <dbReference type="NCBI Taxonomy" id="3060442"/>
    <lineage>
        <taxon>Bacteria</taxon>
        <taxon>Pseudomonadati</taxon>
        <taxon>Thermodesulfobacteriota</taxon>
        <taxon>Thermodesulfobacteria</taxon>
        <taxon>Thermodesulfobacteriales</taxon>
        <taxon>Thermodesulfobacteriaceae</taxon>
        <taxon>Thermodesulfobacterium</taxon>
    </lineage>
</organism>
<evidence type="ECO:0000256" key="1">
    <source>
        <dbReference type="ARBA" id="ARBA00023224"/>
    </source>
</evidence>
<feature type="transmembrane region" description="Helical" evidence="3">
    <location>
        <begin position="6"/>
        <end position="27"/>
    </location>
</feature>
<sequence length="410" mass="48341">MSYWWIILLGFLGYTVLWLGILIFVIFKNQNKIKKLEKTKNKVFEELQKITSVLVPIKKLFIRQKEMLKVIGETINTTTFDIQSATEDSVQRFMELMEELDRTTALNIEKIDNLHKKVNFSLCQILESKFEGKDCEHKEECNLNKMCVALEKTEEIHTQLKKFLQKITSSVEDSEFTKEITGKYRIKKLVENIENINKMSEGIAQIAEQTKLLALNATIEAARAGEHGRGFAVVAEEVRKLAEYTNQFVKEIKERILEFQENIKNFEKLYNIFAKETIVTLKRLGLIQNMATELMNTIIVMKDEQKDFIVKHSNIYENINQIIVNLQFEDITKQMNQHILNIIEKMNQEIEEIHIEEFKDELLEIGVKEEIIKELENHYTMEKEREIARKTLLKFKKKEEKEITEDVTFF</sequence>
<gene>
    <name evidence="5" type="ORF">OD816_001209</name>
</gene>
<evidence type="ECO:0000259" key="4">
    <source>
        <dbReference type="PROSITE" id="PS50111"/>
    </source>
</evidence>
<evidence type="ECO:0000256" key="3">
    <source>
        <dbReference type="SAM" id="Phobius"/>
    </source>
</evidence>
<keyword evidence="1 2" id="KW-0807">Transducer</keyword>
<dbReference type="SUPFAM" id="SSF58104">
    <property type="entry name" value="Methyl-accepting chemotaxis protein (MCP) signaling domain"/>
    <property type="match status" value="1"/>
</dbReference>
<accession>A0AAE3TEH1</accession>
<dbReference type="PANTHER" id="PTHR32089">
    <property type="entry name" value="METHYL-ACCEPTING CHEMOTAXIS PROTEIN MCPB"/>
    <property type="match status" value="1"/>
</dbReference>
<proteinExistence type="predicted"/>